<feature type="domain" description="Glycosyltransferase subfamily 4-like N-terminal" evidence="2">
    <location>
        <begin position="25"/>
        <end position="201"/>
    </location>
</feature>
<accession>A0A5A5T9I3</accession>
<dbReference type="Pfam" id="PF00534">
    <property type="entry name" value="Glycos_transf_1"/>
    <property type="match status" value="1"/>
</dbReference>
<dbReference type="InterPro" id="IPR001296">
    <property type="entry name" value="Glyco_trans_1"/>
</dbReference>
<keyword evidence="3" id="KW-0808">Transferase</keyword>
<dbReference type="GO" id="GO:0016757">
    <property type="term" value="F:glycosyltransferase activity"/>
    <property type="evidence" value="ECO:0007669"/>
    <property type="project" value="InterPro"/>
</dbReference>
<reference evidence="3 4" key="1">
    <citation type="submission" date="2019-01" db="EMBL/GenBank/DDBJ databases">
        <title>Draft genome sequence of Dictyobacter sp. Uno17.</title>
        <authorList>
            <person name="Wang C.M."/>
            <person name="Zheng Y."/>
            <person name="Sakai Y."/>
            <person name="Abe K."/>
            <person name="Yokota A."/>
            <person name="Yabe S."/>
        </authorList>
    </citation>
    <scope>NUCLEOTIDE SEQUENCE [LARGE SCALE GENOMIC DNA]</scope>
    <source>
        <strain evidence="3 4">Uno17</strain>
    </source>
</reference>
<dbReference type="OrthoDB" id="9795068at2"/>
<gene>
    <name evidence="3" type="ORF">KDI_14790</name>
</gene>
<dbReference type="AlphaFoldDB" id="A0A5A5T9I3"/>
<evidence type="ECO:0000313" key="3">
    <source>
        <dbReference type="EMBL" id="GCF07915.1"/>
    </source>
</evidence>
<sequence length="409" mass="46082">MSYAVAMLSIHTSPLDNPGQTKDAGGMNVYIRELAKELASQDVKVDIFTRRTHENLPQVVHIFPNVRVIHIKAGPMVSLHKNDLYQYTPTFARHIEEFRRRESITYDLIHSHYWISGIAALRLADYWNVPHVTMFHTLARLKQLANPNETEPALRLEMEQQLIHQADRIIAATEDEYQHMLRYCGATPHQVDVIPCGVDLKLFVPHDRQEARRYLGLAEDRPTLLFAGRLDPFKGPDQLLRAAALMQEDAQIVIAGGMLTGDADLENLQQLARTLQIEQRVHFVGARPRTEMPWFYSAADVTVIPSYHETFGLAAVESLGCGTPVVATRAGGLMTVIHHDETGFLVPRCPGFFAERLDILLKDASLHARMSAAARPSVQQFAWEHVARQVLSIYHNLISADHCLVALQS</sequence>
<dbReference type="EMBL" id="BIXY01000016">
    <property type="protein sequence ID" value="GCF07915.1"/>
    <property type="molecule type" value="Genomic_DNA"/>
</dbReference>
<comment type="caution">
    <text evidence="3">The sequence shown here is derived from an EMBL/GenBank/DDBJ whole genome shotgun (WGS) entry which is preliminary data.</text>
</comment>
<evidence type="ECO:0000259" key="1">
    <source>
        <dbReference type="Pfam" id="PF00534"/>
    </source>
</evidence>
<dbReference type="InterPro" id="IPR028098">
    <property type="entry name" value="Glyco_trans_4-like_N"/>
</dbReference>
<dbReference type="RefSeq" id="WP_149400919.1">
    <property type="nucleotide sequence ID" value="NZ_BIXY01000016.1"/>
</dbReference>
<dbReference type="Pfam" id="PF13439">
    <property type="entry name" value="Glyco_transf_4"/>
    <property type="match status" value="1"/>
</dbReference>
<name>A0A5A5T9I3_9CHLR</name>
<dbReference type="PANTHER" id="PTHR45947">
    <property type="entry name" value="SULFOQUINOVOSYL TRANSFERASE SQD2"/>
    <property type="match status" value="1"/>
</dbReference>
<dbReference type="PANTHER" id="PTHR45947:SF3">
    <property type="entry name" value="SULFOQUINOVOSYL TRANSFERASE SQD2"/>
    <property type="match status" value="1"/>
</dbReference>
<keyword evidence="4" id="KW-1185">Reference proteome</keyword>
<dbReference type="Proteomes" id="UP000322530">
    <property type="component" value="Unassembled WGS sequence"/>
</dbReference>
<evidence type="ECO:0000259" key="2">
    <source>
        <dbReference type="Pfam" id="PF13439"/>
    </source>
</evidence>
<evidence type="ECO:0000313" key="4">
    <source>
        <dbReference type="Proteomes" id="UP000322530"/>
    </source>
</evidence>
<organism evidence="3 4">
    <name type="scientific">Dictyobacter arantiisoli</name>
    <dbReference type="NCBI Taxonomy" id="2014874"/>
    <lineage>
        <taxon>Bacteria</taxon>
        <taxon>Bacillati</taxon>
        <taxon>Chloroflexota</taxon>
        <taxon>Ktedonobacteria</taxon>
        <taxon>Ktedonobacterales</taxon>
        <taxon>Dictyobacteraceae</taxon>
        <taxon>Dictyobacter</taxon>
    </lineage>
</organism>
<dbReference type="Gene3D" id="3.40.50.2000">
    <property type="entry name" value="Glycogen Phosphorylase B"/>
    <property type="match status" value="2"/>
</dbReference>
<proteinExistence type="predicted"/>
<feature type="domain" description="Glycosyl transferase family 1" evidence="1">
    <location>
        <begin position="207"/>
        <end position="375"/>
    </location>
</feature>
<dbReference type="SUPFAM" id="SSF53756">
    <property type="entry name" value="UDP-Glycosyltransferase/glycogen phosphorylase"/>
    <property type="match status" value="1"/>
</dbReference>
<protein>
    <submittedName>
        <fullName evidence="3">Glycosyl transferase family 1</fullName>
    </submittedName>
</protein>
<dbReference type="InterPro" id="IPR050194">
    <property type="entry name" value="Glycosyltransferase_grp1"/>
</dbReference>